<feature type="compositionally biased region" description="Basic and acidic residues" evidence="1">
    <location>
        <begin position="369"/>
        <end position="387"/>
    </location>
</feature>
<feature type="region of interest" description="Disordered" evidence="1">
    <location>
        <begin position="719"/>
        <end position="838"/>
    </location>
</feature>
<feature type="region of interest" description="Disordered" evidence="1">
    <location>
        <begin position="261"/>
        <end position="281"/>
    </location>
</feature>
<feature type="compositionally biased region" description="Basic and acidic residues" evidence="1">
    <location>
        <begin position="591"/>
        <end position="627"/>
    </location>
</feature>
<sequence>MLEHHQCFPAIGDIKIDSLKVKRRGRFYHLSDSMLVKSAFATVKDNWFLSLDASRLAQGAGIQQVDTYKVGDQLALPCATDNRSVDQGSPSTHLTIVPIVNHVVSGVNQFTTGNSDKDCLKHTEEDRPFDDEINSKKRNLVQTESLAENSSGSRPSVEKKRKREEKEASVKASKDLDGENIRTNNENSMENNIQDLNDGSTRLSKGGKCAGLDQEATVVSSSIENVGAETHVQKNTEASEINMPDVFMVLEKNIEQEIPSEISQKEKEKGKSQFVQNNSEASETVPAVLMAVEENIQQEIPSEISQKEKENELVKERVMGNEIPSSSMRTSDCQLHDSEKDKTAEKDAADMSEKDLGSTVQESAGDQIDNLKEDKKSSRKQEPEVKLPRKKKRAKKSASRNKDESAKNKDELEKSKDESAKNKDEALMERADNIVSEISSVVPATAQETKNDKVSLSNAEKKKVLEKTLPDDVTMQEVEISKPTEVVEETLKEIKDSAGRRKKKKDVGRSATRNDASSMTNEENVLPHSGREESQDITLTEKNVSQGNDEGIDREPENQNENMDGEKRNKRKKKTKKSAKNGEGGMSTEVSDPHLNDHLNKNAKEHETALLDAARKDSDEVKGRDAQVSDVGLVKKAKKKKKTSVTGPEYPTSVVNDPNIPNTDQSKTPKKKSKIDAPRISKSAHANKAHGEPSAEVFLNQKSDRPRVVLGLACVRAVQKSAPEVNKSQHVKSLLSGSGTTFGGDSDKSSADDNALSGKSASLGDSASSIDSSRNGSRAAKRKGGGGNSQSKSKNISVTDRLRSSTRFKRAKVTATQQLGDTESEPVDFVPESPPMAK</sequence>
<proteinExistence type="predicted"/>
<evidence type="ECO:0000313" key="3">
    <source>
        <dbReference type="Proteomes" id="UP000245207"/>
    </source>
</evidence>
<feature type="compositionally biased region" description="Polar residues" evidence="1">
    <location>
        <begin position="511"/>
        <end position="523"/>
    </location>
</feature>
<feature type="compositionally biased region" description="Polar residues" evidence="1">
    <location>
        <begin position="140"/>
        <end position="154"/>
    </location>
</feature>
<accession>A0A2U1KR77</accession>
<dbReference type="AlphaFoldDB" id="A0A2U1KR77"/>
<dbReference type="EMBL" id="PKPP01014798">
    <property type="protein sequence ID" value="PWA39258.1"/>
    <property type="molecule type" value="Genomic_DNA"/>
</dbReference>
<feature type="compositionally biased region" description="Basic and acidic residues" evidence="1">
    <location>
        <begin position="489"/>
        <end position="499"/>
    </location>
</feature>
<gene>
    <name evidence="2" type="ORF">CTI12_AA573520</name>
</gene>
<feature type="compositionally biased region" description="Basic and acidic residues" evidence="1">
    <location>
        <begin position="449"/>
        <end position="462"/>
    </location>
</feature>
<dbReference type="Proteomes" id="UP000245207">
    <property type="component" value="Unassembled WGS sequence"/>
</dbReference>
<feature type="compositionally biased region" description="Polar residues" evidence="1">
    <location>
        <begin position="323"/>
        <end position="333"/>
    </location>
</feature>
<protein>
    <submittedName>
        <fullName evidence="2">Uncharacterized protein</fullName>
    </submittedName>
</protein>
<reference evidence="2 3" key="1">
    <citation type="journal article" date="2018" name="Mol. Plant">
        <title>The genome of Artemisia annua provides insight into the evolution of Asteraceae family and artemisinin biosynthesis.</title>
        <authorList>
            <person name="Shen Q."/>
            <person name="Zhang L."/>
            <person name="Liao Z."/>
            <person name="Wang S."/>
            <person name="Yan T."/>
            <person name="Shi P."/>
            <person name="Liu M."/>
            <person name="Fu X."/>
            <person name="Pan Q."/>
            <person name="Wang Y."/>
            <person name="Lv Z."/>
            <person name="Lu X."/>
            <person name="Zhang F."/>
            <person name="Jiang W."/>
            <person name="Ma Y."/>
            <person name="Chen M."/>
            <person name="Hao X."/>
            <person name="Li L."/>
            <person name="Tang Y."/>
            <person name="Lv G."/>
            <person name="Zhou Y."/>
            <person name="Sun X."/>
            <person name="Brodelius P.E."/>
            <person name="Rose J.K.C."/>
            <person name="Tang K."/>
        </authorList>
    </citation>
    <scope>NUCLEOTIDE SEQUENCE [LARGE SCALE GENOMIC DNA]</scope>
    <source>
        <strain evidence="3">cv. Huhao1</strain>
        <tissue evidence="2">Leaf</tissue>
    </source>
</reference>
<feature type="compositionally biased region" description="Basic and acidic residues" evidence="1">
    <location>
        <begin position="400"/>
        <end position="432"/>
    </location>
</feature>
<feature type="compositionally biased region" description="Basic and acidic residues" evidence="1">
    <location>
        <begin position="115"/>
        <end position="126"/>
    </location>
</feature>
<feature type="compositionally biased region" description="Polar residues" evidence="1">
    <location>
        <begin position="536"/>
        <end position="548"/>
    </location>
</feature>
<dbReference type="OrthoDB" id="1093005at2759"/>
<feature type="region of interest" description="Disordered" evidence="1">
    <location>
        <begin position="483"/>
        <end position="703"/>
    </location>
</feature>
<feature type="region of interest" description="Disordered" evidence="1">
    <location>
        <begin position="298"/>
        <end position="462"/>
    </location>
</feature>
<comment type="caution">
    <text evidence="2">The sequence shown here is derived from an EMBL/GenBank/DDBJ whole genome shotgun (WGS) entry which is preliminary data.</text>
</comment>
<keyword evidence="3" id="KW-1185">Reference proteome</keyword>
<feature type="compositionally biased region" description="Basic and acidic residues" evidence="1">
    <location>
        <begin position="305"/>
        <end position="319"/>
    </location>
</feature>
<feature type="compositionally biased region" description="Basic residues" evidence="1">
    <location>
        <begin position="568"/>
        <end position="579"/>
    </location>
</feature>
<name>A0A2U1KR77_ARTAN</name>
<feature type="compositionally biased region" description="Polar residues" evidence="1">
    <location>
        <begin position="653"/>
        <end position="666"/>
    </location>
</feature>
<organism evidence="2 3">
    <name type="scientific">Artemisia annua</name>
    <name type="common">Sweet wormwood</name>
    <dbReference type="NCBI Taxonomy" id="35608"/>
    <lineage>
        <taxon>Eukaryota</taxon>
        <taxon>Viridiplantae</taxon>
        <taxon>Streptophyta</taxon>
        <taxon>Embryophyta</taxon>
        <taxon>Tracheophyta</taxon>
        <taxon>Spermatophyta</taxon>
        <taxon>Magnoliopsida</taxon>
        <taxon>eudicotyledons</taxon>
        <taxon>Gunneridae</taxon>
        <taxon>Pentapetalae</taxon>
        <taxon>asterids</taxon>
        <taxon>campanulids</taxon>
        <taxon>Asterales</taxon>
        <taxon>Asteraceae</taxon>
        <taxon>Asteroideae</taxon>
        <taxon>Anthemideae</taxon>
        <taxon>Artemisiinae</taxon>
        <taxon>Artemisia</taxon>
    </lineage>
</organism>
<evidence type="ECO:0000313" key="2">
    <source>
        <dbReference type="EMBL" id="PWA39258.1"/>
    </source>
</evidence>
<feature type="compositionally biased region" description="Basic and acidic residues" evidence="1">
    <location>
        <begin position="164"/>
        <end position="180"/>
    </location>
</feature>
<feature type="compositionally biased region" description="Basic residues" evidence="1">
    <location>
        <begin position="388"/>
        <end position="399"/>
    </location>
</feature>
<evidence type="ECO:0000256" key="1">
    <source>
        <dbReference type="SAM" id="MobiDB-lite"/>
    </source>
</evidence>
<feature type="region of interest" description="Disordered" evidence="1">
    <location>
        <begin position="114"/>
        <end position="192"/>
    </location>
</feature>
<feature type="compositionally biased region" description="Polar residues" evidence="1">
    <location>
        <begin position="181"/>
        <end position="192"/>
    </location>
</feature>
<feature type="compositionally biased region" description="Low complexity" evidence="1">
    <location>
        <begin position="755"/>
        <end position="778"/>
    </location>
</feature>
<feature type="compositionally biased region" description="Basic and acidic residues" evidence="1">
    <location>
        <begin position="334"/>
        <end position="356"/>
    </location>
</feature>